<reference evidence="2 3" key="1">
    <citation type="journal article" date="2019" name="Nat. Med.">
        <title>A library of human gut bacterial isolates paired with longitudinal multiomics data enables mechanistic microbiome research.</title>
        <authorList>
            <person name="Poyet M."/>
            <person name="Groussin M."/>
            <person name="Gibbons S.M."/>
            <person name="Avila-Pacheco J."/>
            <person name="Jiang X."/>
            <person name="Kearney S.M."/>
            <person name="Perrotta A.R."/>
            <person name="Berdy B."/>
            <person name="Zhao S."/>
            <person name="Lieberman T.D."/>
            <person name="Swanson P.K."/>
            <person name="Smith M."/>
            <person name="Roesemann S."/>
            <person name="Alexander J.E."/>
            <person name="Rich S.A."/>
            <person name="Livny J."/>
            <person name="Vlamakis H."/>
            <person name="Clish C."/>
            <person name="Bullock K."/>
            <person name="Deik A."/>
            <person name="Scott J."/>
            <person name="Pierce K.A."/>
            <person name="Xavier R.J."/>
            <person name="Alm E.J."/>
        </authorList>
    </citation>
    <scope>NUCLEOTIDE SEQUENCE [LARGE SCALE GENOMIC DNA]</scope>
    <source>
        <strain evidence="2 3">BIOML-A160</strain>
    </source>
</reference>
<evidence type="ECO:0000313" key="2">
    <source>
        <dbReference type="EMBL" id="KAB4450116.1"/>
    </source>
</evidence>
<dbReference type="InterPro" id="IPR005881">
    <property type="entry name" value="Ser_O-AcTrfase"/>
</dbReference>
<sequence length="186" mass="21329">MIKNKEDLQNYLKEDLKYYKYMPGLKERILKTERYYSIKFVTTLRHYEYALNNESGLWGKLRYFYWMLKFYHIMHKTQIYIYPNVCDAGLYIPHVGYMLISAQAIIGKNCVIRPGTLIASNLGSSNQKLRKVTVGDNVEFSAGCKILCRKIGNNVSVGPNAVVSKNVPDNSIVMGNPAEIVPKISF</sequence>
<keyword evidence="1 2" id="KW-0808">Transferase</keyword>
<evidence type="ECO:0000256" key="1">
    <source>
        <dbReference type="PIRNR" id="PIRNR000441"/>
    </source>
</evidence>
<dbReference type="RefSeq" id="WP_002559607.1">
    <property type="nucleotide sequence ID" value="NZ_CDQO01000934.1"/>
</dbReference>
<comment type="similarity">
    <text evidence="1">Belongs to the transferase hexapeptide repeat family.</text>
</comment>
<dbReference type="GO" id="GO:0006535">
    <property type="term" value="P:cysteine biosynthetic process from serine"/>
    <property type="evidence" value="ECO:0007669"/>
    <property type="project" value="InterPro"/>
</dbReference>
<comment type="catalytic activity">
    <reaction evidence="1">
        <text>L-serine + acetyl-CoA = O-acetyl-L-serine + CoA</text>
        <dbReference type="Rhea" id="RHEA:24560"/>
        <dbReference type="ChEBI" id="CHEBI:33384"/>
        <dbReference type="ChEBI" id="CHEBI:57287"/>
        <dbReference type="ChEBI" id="CHEBI:57288"/>
        <dbReference type="ChEBI" id="CHEBI:58340"/>
        <dbReference type="EC" id="2.3.1.30"/>
    </reaction>
</comment>
<organism evidence="2 3">
    <name type="scientific">Bacteroides thetaiotaomicron</name>
    <dbReference type="NCBI Taxonomy" id="818"/>
    <lineage>
        <taxon>Bacteria</taxon>
        <taxon>Pseudomonadati</taxon>
        <taxon>Bacteroidota</taxon>
        <taxon>Bacteroidia</taxon>
        <taxon>Bacteroidales</taxon>
        <taxon>Bacteroidaceae</taxon>
        <taxon>Bacteroides</taxon>
    </lineage>
</organism>
<gene>
    <name evidence="2" type="ORF">GAN75_26490</name>
</gene>
<proteinExistence type="inferred from homology"/>
<evidence type="ECO:0000313" key="3">
    <source>
        <dbReference type="Proteomes" id="UP000436825"/>
    </source>
</evidence>
<accession>A0A7J5JFN5</accession>
<dbReference type="PIRSF" id="PIRSF000441">
    <property type="entry name" value="CysE"/>
    <property type="match status" value="1"/>
</dbReference>
<name>A0A7J5JFN5_BACT4</name>
<protein>
    <recommendedName>
        <fullName evidence="1">Serine acetyltransferase</fullName>
        <ecNumber evidence="1">2.3.1.30</ecNumber>
    </recommendedName>
</protein>
<dbReference type="EC" id="2.3.1.30" evidence="1"/>
<dbReference type="EMBL" id="WCRW01000035">
    <property type="protein sequence ID" value="KAB4450116.1"/>
    <property type="molecule type" value="Genomic_DNA"/>
</dbReference>
<dbReference type="GO" id="GO:0005737">
    <property type="term" value="C:cytoplasm"/>
    <property type="evidence" value="ECO:0007669"/>
    <property type="project" value="InterPro"/>
</dbReference>
<comment type="caution">
    <text evidence="2">The sequence shown here is derived from an EMBL/GenBank/DDBJ whole genome shotgun (WGS) entry which is preliminary data.</text>
</comment>
<dbReference type="Proteomes" id="UP000436825">
    <property type="component" value="Unassembled WGS sequence"/>
</dbReference>
<keyword evidence="1" id="KW-0012">Acyltransferase</keyword>
<dbReference type="AlphaFoldDB" id="A0A7J5JFN5"/>
<dbReference type="PANTHER" id="PTHR42811">
    <property type="entry name" value="SERINE ACETYLTRANSFERASE"/>
    <property type="match status" value="1"/>
</dbReference>
<dbReference type="SUPFAM" id="SSF51161">
    <property type="entry name" value="Trimeric LpxA-like enzymes"/>
    <property type="match status" value="1"/>
</dbReference>
<dbReference type="GO" id="GO:0009001">
    <property type="term" value="F:serine O-acetyltransferase activity"/>
    <property type="evidence" value="ECO:0007669"/>
    <property type="project" value="UniProtKB-EC"/>
</dbReference>
<dbReference type="Gene3D" id="2.160.10.10">
    <property type="entry name" value="Hexapeptide repeat proteins"/>
    <property type="match status" value="1"/>
</dbReference>
<dbReference type="InterPro" id="IPR011004">
    <property type="entry name" value="Trimer_LpxA-like_sf"/>
</dbReference>